<evidence type="ECO:0000256" key="1">
    <source>
        <dbReference type="SAM" id="MobiDB-lite"/>
    </source>
</evidence>
<keyword evidence="4" id="KW-1185">Reference proteome</keyword>
<evidence type="ECO:0000259" key="2">
    <source>
        <dbReference type="Pfam" id="PF14111"/>
    </source>
</evidence>
<dbReference type="InterPro" id="IPR025558">
    <property type="entry name" value="DUF4283"/>
</dbReference>
<dbReference type="Gramene" id="OIS95780">
    <property type="protein sequence ID" value="OIS95780"/>
    <property type="gene ID" value="A4A49_26481"/>
</dbReference>
<protein>
    <recommendedName>
        <fullName evidence="2">DUF4283 domain-containing protein</fullName>
    </recommendedName>
</protein>
<feature type="compositionally biased region" description="Polar residues" evidence="1">
    <location>
        <begin position="34"/>
        <end position="47"/>
    </location>
</feature>
<feature type="region of interest" description="Disordered" evidence="1">
    <location>
        <begin position="537"/>
        <end position="557"/>
    </location>
</feature>
<dbReference type="EMBL" id="MJEQ01037194">
    <property type="protein sequence ID" value="OIS95780.1"/>
    <property type="molecule type" value="Genomic_DNA"/>
</dbReference>
<accession>A0A1J6HS71</accession>
<dbReference type="Pfam" id="PF14111">
    <property type="entry name" value="DUF4283"/>
    <property type="match status" value="1"/>
</dbReference>
<feature type="region of interest" description="Disordered" evidence="1">
    <location>
        <begin position="468"/>
        <end position="508"/>
    </location>
</feature>
<dbReference type="PANTHER" id="PTHR31286">
    <property type="entry name" value="GLYCINE-RICH CELL WALL STRUCTURAL PROTEIN 1.8-LIKE"/>
    <property type="match status" value="1"/>
</dbReference>
<comment type="caution">
    <text evidence="3">The sequence shown here is derived from an EMBL/GenBank/DDBJ whole genome shotgun (WGS) entry which is preliminary data.</text>
</comment>
<dbReference type="OMA" id="MNDSHTH"/>
<evidence type="ECO:0000313" key="3">
    <source>
        <dbReference type="EMBL" id="OIS95780.1"/>
    </source>
</evidence>
<proteinExistence type="predicted"/>
<gene>
    <name evidence="3" type="ORF">A4A49_26481</name>
</gene>
<name>A0A1J6HS71_NICAT</name>
<feature type="domain" description="DUF4283" evidence="2">
    <location>
        <begin position="116"/>
        <end position="198"/>
    </location>
</feature>
<organism evidence="3 4">
    <name type="scientific">Nicotiana attenuata</name>
    <name type="common">Coyote tobacco</name>
    <dbReference type="NCBI Taxonomy" id="49451"/>
    <lineage>
        <taxon>Eukaryota</taxon>
        <taxon>Viridiplantae</taxon>
        <taxon>Streptophyta</taxon>
        <taxon>Embryophyta</taxon>
        <taxon>Tracheophyta</taxon>
        <taxon>Spermatophyta</taxon>
        <taxon>Magnoliopsida</taxon>
        <taxon>eudicotyledons</taxon>
        <taxon>Gunneridae</taxon>
        <taxon>Pentapetalae</taxon>
        <taxon>asterids</taxon>
        <taxon>lamiids</taxon>
        <taxon>Solanales</taxon>
        <taxon>Solanaceae</taxon>
        <taxon>Nicotianoideae</taxon>
        <taxon>Nicotianeae</taxon>
        <taxon>Nicotiana</taxon>
    </lineage>
</organism>
<sequence>MQPSSTIGKVLGPPPVPPDSCNMQISDFPPLNLANPTTSKTNQTPNQLLVYPNGPTPVIGTSMISENQNNYASRLGGSGAHGNTSKKKIHLKHRPYEIVGGKLVVSFTKEEHDLLAETCRLTIVGIFPRTRPSIERIRTEFLRTVLVKGAIKIGAYNLKNIFIDFDLEEDHKSVYGRTNLIIAGMQMKLQKWTTDFKPGIETTMAPVWINLPNLRWHFFEWAALCRIVEPIGIPIICDKATLSKTRPTTAKIKVEIDITRPLVKEVLIDIVYKEGQKKTVIQKVEYETIPEYYGHCKMQGHSDINCGILHPELRQSSAKYGNQVNKTSIIQNKSMEATGGKVNKKMEIDKWSSSSRDNKGHGLATMEVENMDKEEGWTTVTNNKGKKKAKSISNNLQGKNISIANLNTIKEALKDTFESNVFVSGENNATKELTSVNEQLKITSLREQNQGNEGRHRIQPVNIRKIKRSRKTSLLEKADTPYARNKHQQDPTSSKRDSKTNKEESWKLDTKQIQQAMMNDSHTHNFLDVAERLKLPEEPDGKQVDTIASGKDMLWKT</sequence>
<reference evidence="3" key="1">
    <citation type="submission" date="2016-11" db="EMBL/GenBank/DDBJ databases">
        <title>The genome of Nicotiana attenuata.</title>
        <authorList>
            <person name="Xu S."/>
            <person name="Brockmoeller T."/>
            <person name="Gaquerel E."/>
            <person name="Navarro A."/>
            <person name="Kuhl H."/>
            <person name="Gase K."/>
            <person name="Ling Z."/>
            <person name="Zhou W."/>
            <person name="Kreitzer C."/>
            <person name="Stanke M."/>
            <person name="Tang H."/>
            <person name="Lyons E."/>
            <person name="Pandey P."/>
            <person name="Pandey S.P."/>
            <person name="Timmermann B."/>
            <person name="Baldwin I.T."/>
        </authorList>
    </citation>
    <scope>NUCLEOTIDE SEQUENCE [LARGE SCALE GENOMIC DNA]</scope>
    <source>
        <strain evidence="3">UT</strain>
    </source>
</reference>
<dbReference type="AlphaFoldDB" id="A0A1J6HS71"/>
<evidence type="ECO:0000313" key="4">
    <source>
        <dbReference type="Proteomes" id="UP000187609"/>
    </source>
</evidence>
<feature type="compositionally biased region" description="Basic and acidic residues" evidence="1">
    <location>
        <begin position="487"/>
        <end position="508"/>
    </location>
</feature>
<feature type="region of interest" description="Disordered" evidence="1">
    <location>
        <begin position="27"/>
        <end position="47"/>
    </location>
</feature>
<dbReference type="InterPro" id="IPR040256">
    <property type="entry name" value="At4g02000-like"/>
</dbReference>
<dbReference type="PANTHER" id="PTHR31286:SF164">
    <property type="entry name" value="ZINC FINGER, CCHC-TYPE"/>
    <property type="match status" value="1"/>
</dbReference>
<dbReference type="Proteomes" id="UP000187609">
    <property type="component" value="Unassembled WGS sequence"/>
</dbReference>